<dbReference type="Gene3D" id="1.20.120.450">
    <property type="entry name" value="dinb family like domain"/>
    <property type="match status" value="1"/>
</dbReference>
<protein>
    <recommendedName>
        <fullName evidence="3">DUF1569 domain-containing protein</fullName>
    </recommendedName>
</protein>
<comment type="caution">
    <text evidence="1">The sequence shown here is derived from an EMBL/GenBank/DDBJ whole genome shotgun (WGS) entry which is preliminary data.</text>
</comment>
<name>A0ABP9GE95_9FLAO</name>
<proteinExistence type="predicted"/>
<dbReference type="Pfam" id="PF07606">
    <property type="entry name" value="DUF1569"/>
    <property type="match status" value="1"/>
</dbReference>
<dbReference type="Proteomes" id="UP001501302">
    <property type="component" value="Unassembled WGS sequence"/>
</dbReference>
<evidence type="ECO:0000313" key="1">
    <source>
        <dbReference type="EMBL" id="GAA4940034.1"/>
    </source>
</evidence>
<dbReference type="InterPro" id="IPR011463">
    <property type="entry name" value="DUF1569"/>
</dbReference>
<organism evidence="1 2">
    <name type="scientific">Algibacter agarivorans</name>
    <dbReference type="NCBI Taxonomy" id="1109741"/>
    <lineage>
        <taxon>Bacteria</taxon>
        <taxon>Pseudomonadati</taxon>
        <taxon>Bacteroidota</taxon>
        <taxon>Flavobacteriia</taxon>
        <taxon>Flavobacteriales</taxon>
        <taxon>Flavobacteriaceae</taxon>
        <taxon>Algibacter</taxon>
    </lineage>
</organism>
<evidence type="ECO:0008006" key="3">
    <source>
        <dbReference type="Google" id="ProtNLM"/>
    </source>
</evidence>
<dbReference type="EMBL" id="BAABJJ010000012">
    <property type="protein sequence ID" value="GAA4940034.1"/>
    <property type="molecule type" value="Genomic_DNA"/>
</dbReference>
<evidence type="ECO:0000313" key="2">
    <source>
        <dbReference type="Proteomes" id="UP001501302"/>
    </source>
</evidence>
<dbReference type="InterPro" id="IPR034660">
    <property type="entry name" value="DinB/YfiT-like"/>
</dbReference>
<reference evidence="2" key="1">
    <citation type="journal article" date="2019" name="Int. J. Syst. Evol. Microbiol.">
        <title>The Global Catalogue of Microorganisms (GCM) 10K type strain sequencing project: providing services to taxonomists for standard genome sequencing and annotation.</title>
        <authorList>
            <consortium name="The Broad Institute Genomics Platform"/>
            <consortium name="The Broad Institute Genome Sequencing Center for Infectious Disease"/>
            <person name="Wu L."/>
            <person name="Ma J."/>
        </authorList>
    </citation>
    <scope>NUCLEOTIDE SEQUENCE [LARGE SCALE GENOMIC DNA]</scope>
    <source>
        <strain evidence="2">JCM 18285</strain>
    </source>
</reference>
<gene>
    <name evidence="1" type="ORF">GCM10023314_11030</name>
</gene>
<accession>A0ABP9GE95</accession>
<sequence length="161" mass="18872">MRVLNQSNFKHMTNIFDAKETDLVINRINKLEPITRPLWGKMSADQMLAHCNVTYEMAFEDKHAKPNGFTKLILKLFVKNTVVGERPYRKNSKTAPQFLITNARNFVEEKARLTDYLKKAQSLGEDYFDGMESHSFGKLTKQEWNTMFYKHLDHHLNQFGV</sequence>
<keyword evidence="2" id="KW-1185">Reference proteome</keyword>